<dbReference type="STRING" id="1437605.AB656_03380"/>
<feature type="domain" description="ABC transporter" evidence="14">
    <location>
        <begin position="32"/>
        <end position="276"/>
    </location>
</feature>
<dbReference type="eggNOG" id="COG0619">
    <property type="taxonomic scope" value="Bacteria"/>
</dbReference>
<feature type="transmembrane region" description="Helical" evidence="13">
    <location>
        <begin position="727"/>
        <end position="748"/>
    </location>
</feature>
<dbReference type="InterPro" id="IPR003339">
    <property type="entry name" value="ABC/ECF_trnsptr_transmembrane"/>
</dbReference>
<protein>
    <submittedName>
        <fullName evidence="15">Fused ATP-binding protein and permease of ABC transporter</fullName>
        <ecNumber evidence="15">3.6.3.25</ecNumber>
    </submittedName>
</protein>
<feature type="compositionally biased region" description="Polar residues" evidence="12">
    <location>
        <begin position="620"/>
        <end position="634"/>
    </location>
</feature>
<dbReference type="CDD" id="cd03225">
    <property type="entry name" value="ABC_cobalt_CbiO_domain1"/>
    <property type="match status" value="2"/>
</dbReference>
<dbReference type="GO" id="GO:0016887">
    <property type="term" value="F:ATP hydrolysis activity"/>
    <property type="evidence" value="ECO:0007669"/>
    <property type="project" value="InterPro"/>
</dbReference>
<dbReference type="RefSeq" id="WP_051905306.1">
    <property type="nucleotide sequence ID" value="NZ_CP011786.1"/>
</dbReference>
<keyword evidence="11 13" id="KW-0472">Membrane</keyword>
<evidence type="ECO:0000256" key="3">
    <source>
        <dbReference type="ARBA" id="ARBA00005417"/>
    </source>
</evidence>
<dbReference type="InterPro" id="IPR017871">
    <property type="entry name" value="ABC_transporter-like_CS"/>
</dbReference>
<feature type="transmembrane region" description="Helical" evidence="13">
    <location>
        <begin position="649"/>
        <end position="678"/>
    </location>
</feature>
<dbReference type="InterPro" id="IPR003593">
    <property type="entry name" value="AAA+_ATPase"/>
</dbReference>
<name>A0A086Z152_9BIFI</name>
<dbReference type="FunFam" id="3.40.50.300:FF:000224">
    <property type="entry name" value="Energy-coupling factor transporter ATP-binding protein EcfA"/>
    <property type="match status" value="1"/>
</dbReference>
<proteinExistence type="inferred from homology"/>
<evidence type="ECO:0000256" key="12">
    <source>
        <dbReference type="SAM" id="MobiDB-lite"/>
    </source>
</evidence>
<feature type="region of interest" description="Disordered" evidence="12">
    <location>
        <begin position="1"/>
        <end position="26"/>
    </location>
</feature>
<dbReference type="InterPro" id="IPR027417">
    <property type="entry name" value="P-loop_NTPase"/>
</dbReference>
<dbReference type="OrthoDB" id="501320at2"/>
<evidence type="ECO:0000256" key="1">
    <source>
        <dbReference type="ARBA" id="ARBA00004141"/>
    </source>
</evidence>
<dbReference type="InterPro" id="IPR015856">
    <property type="entry name" value="ABC_transpr_CbiO/EcfA_su"/>
</dbReference>
<feature type="transmembrane region" description="Helical" evidence="13">
    <location>
        <begin position="690"/>
        <end position="707"/>
    </location>
</feature>
<dbReference type="AlphaFoldDB" id="A0A086Z152"/>
<evidence type="ECO:0000256" key="5">
    <source>
        <dbReference type="ARBA" id="ARBA00022475"/>
    </source>
</evidence>
<dbReference type="GO" id="GO:0043190">
    <property type="term" value="C:ATP-binding cassette (ABC) transporter complex"/>
    <property type="evidence" value="ECO:0007669"/>
    <property type="project" value="TreeGrafter"/>
</dbReference>
<feature type="compositionally biased region" description="Acidic residues" evidence="12">
    <location>
        <begin position="16"/>
        <end position="26"/>
    </location>
</feature>
<keyword evidence="4" id="KW-0813">Transport</keyword>
<reference evidence="15 16" key="1">
    <citation type="submission" date="2014-03" db="EMBL/GenBank/DDBJ databases">
        <title>Genomics of Bifidobacteria.</title>
        <authorList>
            <person name="Ventura M."/>
            <person name="Milani C."/>
            <person name="Lugli G.A."/>
        </authorList>
    </citation>
    <scope>NUCLEOTIDE SEQUENCE [LARGE SCALE GENOMIC DNA]</scope>
    <source>
        <strain evidence="15 16">DSM 22766</strain>
    </source>
</reference>
<sequence>MTVINDARFLQGADPAGDEPAGDEPAGEDALARLKDVSFSYDGGASWALDGVTLDVRPGELLCILGANGSGKSTLGRILSGEAAPDLGQVELMGRQVFANGKGRERFLDADAYRQARKRIGMVFQNPQDQIVTTVAEDDAAFGPENLGMPRQDMLRTVPAALDQVGMEASARGDPTRMSGGQQQRLAVAGSLAMGPKMMVLDEPGAMLDADGRRDIQAIMRRLTASGTAVVHITHLLDQAEQADRLLVLDHGQLAAEGKPQDVLTRTDLSAINPGSTERARRDGLAGPAHDLLTESSASLAASASAQGTGQAAALAIELSDVSFRFPQASKDSLTRVNLRLQAGRALAVIGRNGSGKSTLARLICALAKPSRGSVRVAGLPLAGPDAPQGKRQQRRNLKKLRTRVGYVMQYPERQLFADTVAQDVAYGPGNMGLSEAEVNQRVDDALNLLGISNLADRSPFDLSGGQQRLVAIAGVVACTPQVLVLDEVTAGLDPQAASRIMNLLELLRQKGVTIVLNTHSEREAMNLADLALLLEEGQVVSFGATADVLENYHLLLENAPHSLQKKAGPTGEEGLGAQSQNSPADADGLVKVAEGTAAKASVGNAAGGGASTSPVPPLDSTNAGTRSASQTRPSLVARLDPRAKIVTFLLAMLTAFFISTPLQLLLGLCATAALFAAARAPMRSILRSVRAFLVLMVFLAVLNLLVTRSGHELGRWGPLVVTIGGIWVAVLYSCRFTLIVLLGALLVQTTTPTQMTDAFASLFKPLTRLGLHTDEIAMVLSLALRFIPTLDQEMRSIIESQAARGGSIESGGPSMRLHATMAITIPVFAGALRHADNLSRALDARCYEGGRGRTHYRLLSLGKTDMAFIALMLAYVLALIALGLF</sequence>
<evidence type="ECO:0000313" key="16">
    <source>
        <dbReference type="Proteomes" id="UP000029015"/>
    </source>
</evidence>
<dbReference type="Gene3D" id="3.40.50.300">
    <property type="entry name" value="P-loop containing nucleotide triphosphate hydrolases"/>
    <property type="match status" value="2"/>
</dbReference>
<keyword evidence="5" id="KW-1003">Cell membrane</keyword>
<comment type="subcellular location">
    <subcellularLocation>
        <location evidence="2">Cell membrane</location>
    </subcellularLocation>
    <subcellularLocation>
        <location evidence="1">Membrane</location>
        <topology evidence="1">Multi-pass membrane protein</topology>
    </subcellularLocation>
</comment>
<dbReference type="SUPFAM" id="SSF52540">
    <property type="entry name" value="P-loop containing nucleoside triphosphate hydrolases"/>
    <property type="match status" value="2"/>
</dbReference>
<evidence type="ECO:0000256" key="4">
    <source>
        <dbReference type="ARBA" id="ARBA00022448"/>
    </source>
</evidence>
<dbReference type="EC" id="3.6.3.25" evidence="15"/>
<evidence type="ECO:0000256" key="6">
    <source>
        <dbReference type="ARBA" id="ARBA00022692"/>
    </source>
</evidence>
<organism evidence="15 16">
    <name type="scientific">Bifidobacterium actinocoloniiforme DSM 22766</name>
    <dbReference type="NCBI Taxonomy" id="1437605"/>
    <lineage>
        <taxon>Bacteria</taxon>
        <taxon>Bacillati</taxon>
        <taxon>Actinomycetota</taxon>
        <taxon>Actinomycetes</taxon>
        <taxon>Bifidobacteriales</taxon>
        <taxon>Bifidobacteriaceae</taxon>
        <taxon>Bifidobacterium</taxon>
    </lineage>
</organism>
<accession>A0A086Z152</accession>
<dbReference type="NCBIfam" id="NF010167">
    <property type="entry name" value="PRK13648.1"/>
    <property type="match status" value="2"/>
</dbReference>
<dbReference type="CDD" id="cd16914">
    <property type="entry name" value="EcfT"/>
    <property type="match status" value="1"/>
</dbReference>
<dbReference type="PANTHER" id="PTHR43553">
    <property type="entry name" value="HEAVY METAL TRANSPORTER"/>
    <property type="match status" value="1"/>
</dbReference>
<dbReference type="Pfam" id="PF02361">
    <property type="entry name" value="CbiQ"/>
    <property type="match status" value="1"/>
</dbReference>
<dbReference type="EMBL" id="JGYK01000001">
    <property type="protein sequence ID" value="KFI40252.1"/>
    <property type="molecule type" value="Genomic_DNA"/>
</dbReference>
<gene>
    <name evidence="15" type="ORF">BACT_0954</name>
</gene>
<feature type="domain" description="ABC transporter" evidence="14">
    <location>
        <begin position="317"/>
        <end position="562"/>
    </location>
</feature>
<comment type="similarity">
    <text evidence="3">Belongs to the ABC transporter superfamily.</text>
</comment>
<evidence type="ECO:0000256" key="9">
    <source>
        <dbReference type="ARBA" id="ARBA00022967"/>
    </source>
</evidence>
<dbReference type="GO" id="GO:0005524">
    <property type="term" value="F:ATP binding"/>
    <property type="evidence" value="ECO:0007669"/>
    <property type="project" value="UniProtKB-KW"/>
</dbReference>
<keyword evidence="6 13" id="KW-0812">Transmembrane</keyword>
<dbReference type="GO" id="GO:0042626">
    <property type="term" value="F:ATPase-coupled transmembrane transporter activity"/>
    <property type="evidence" value="ECO:0007669"/>
    <property type="project" value="TreeGrafter"/>
</dbReference>
<keyword evidence="10 13" id="KW-1133">Transmembrane helix</keyword>
<evidence type="ECO:0000256" key="13">
    <source>
        <dbReference type="SAM" id="Phobius"/>
    </source>
</evidence>
<dbReference type="eggNOG" id="COG1129">
    <property type="taxonomic scope" value="Bacteria"/>
</dbReference>
<feature type="region of interest" description="Disordered" evidence="12">
    <location>
        <begin position="564"/>
        <end position="585"/>
    </location>
</feature>
<evidence type="ECO:0000256" key="10">
    <source>
        <dbReference type="ARBA" id="ARBA00022989"/>
    </source>
</evidence>
<keyword evidence="9" id="KW-1278">Translocase</keyword>
<keyword evidence="7" id="KW-0547">Nucleotide-binding</keyword>
<dbReference type="InterPro" id="IPR050095">
    <property type="entry name" value="ECF_ABC_transporter_ATP-bd"/>
</dbReference>
<evidence type="ECO:0000256" key="7">
    <source>
        <dbReference type="ARBA" id="ARBA00022741"/>
    </source>
</evidence>
<evidence type="ECO:0000256" key="8">
    <source>
        <dbReference type="ARBA" id="ARBA00022840"/>
    </source>
</evidence>
<feature type="transmembrane region" description="Helical" evidence="13">
    <location>
        <begin position="867"/>
        <end position="885"/>
    </location>
</feature>
<feature type="region of interest" description="Disordered" evidence="12">
    <location>
        <begin position="603"/>
        <end position="634"/>
    </location>
</feature>
<keyword evidence="16" id="KW-1185">Reference proteome</keyword>
<evidence type="ECO:0000256" key="11">
    <source>
        <dbReference type="ARBA" id="ARBA00023136"/>
    </source>
</evidence>
<dbReference type="PROSITE" id="PS50893">
    <property type="entry name" value="ABC_TRANSPORTER_2"/>
    <property type="match status" value="2"/>
</dbReference>
<dbReference type="Proteomes" id="UP000029015">
    <property type="component" value="Unassembled WGS sequence"/>
</dbReference>
<dbReference type="SMART" id="SM00382">
    <property type="entry name" value="AAA"/>
    <property type="match status" value="2"/>
</dbReference>
<dbReference type="PROSITE" id="PS00211">
    <property type="entry name" value="ABC_TRANSPORTER_1"/>
    <property type="match status" value="2"/>
</dbReference>
<evidence type="ECO:0000313" key="15">
    <source>
        <dbReference type="EMBL" id="KFI40252.1"/>
    </source>
</evidence>
<dbReference type="InterPro" id="IPR003439">
    <property type="entry name" value="ABC_transporter-like_ATP-bd"/>
</dbReference>
<keyword evidence="15" id="KW-0378">Hydrolase</keyword>
<dbReference type="Pfam" id="PF00005">
    <property type="entry name" value="ABC_tran"/>
    <property type="match status" value="2"/>
</dbReference>
<comment type="caution">
    <text evidence="15">The sequence shown here is derived from an EMBL/GenBank/DDBJ whole genome shotgun (WGS) entry which is preliminary data.</text>
</comment>
<keyword evidence="8 15" id="KW-0067">ATP-binding</keyword>
<evidence type="ECO:0000256" key="2">
    <source>
        <dbReference type="ARBA" id="ARBA00004236"/>
    </source>
</evidence>
<evidence type="ECO:0000259" key="14">
    <source>
        <dbReference type="PROSITE" id="PS50893"/>
    </source>
</evidence>